<gene>
    <name evidence="2" type="ORF">BDZ94DRAFT_1140622</name>
</gene>
<accession>A0A9P5XTB4</accession>
<comment type="caution">
    <text evidence="2">The sequence shown here is derived from an EMBL/GenBank/DDBJ whole genome shotgun (WGS) entry which is preliminary data.</text>
</comment>
<dbReference type="EMBL" id="MU150412">
    <property type="protein sequence ID" value="KAF9456634.1"/>
    <property type="molecule type" value="Genomic_DNA"/>
</dbReference>
<dbReference type="Proteomes" id="UP000807353">
    <property type="component" value="Unassembled WGS sequence"/>
</dbReference>
<evidence type="ECO:0000256" key="1">
    <source>
        <dbReference type="SAM" id="MobiDB-lite"/>
    </source>
</evidence>
<sequence>LDDDKDSQQVEDIDYSAGQVIRMSDNLHEQWRQIFQLNGPDSEGDISMEPNPEGDDLYSPFSSELDWRVAKWAVEEGVGHNSFNHLLDIPGV</sequence>
<feature type="non-terminal residue" evidence="2">
    <location>
        <position position="92"/>
    </location>
</feature>
<feature type="region of interest" description="Disordered" evidence="1">
    <location>
        <begin position="38"/>
        <end position="57"/>
    </location>
</feature>
<keyword evidence="3" id="KW-1185">Reference proteome</keyword>
<proteinExistence type="predicted"/>
<evidence type="ECO:0000313" key="3">
    <source>
        <dbReference type="Proteomes" id="UP000807353"/>
    </source>
</evidence>
<name>A0A9P5XTB4_9AGAR</name>
<dbReference type="OrthoDB" id="2688393at2759"/>
<dbReference type="AlphaFoldDB" id="A0A9P5XTB4"/>
<evidence type="ECO:0000313" key="2">
    <source>
        <dbReference type="EMBL" id="KAF9456634.1"/>
    </source>
</evidence>
<reference evidence="2" key="1">
    <citation type="submission" date="2020-11" db="EMBL/GenBank/DDBJ databases">
        <authorList>
            <consortium name="DOE Joint Genome Institute"/>
            <person name="Ahrendt S."/>
            <person name="Riley R."/>
            <person name="Andreopoulos W."/>
            <person name="Labutti K."/>
            <person name="Pangilinan J."/>
            <person name="Ruiz-Duenas F.J."/>
            <person name="Barrasa J.M."/>
            <person name="Sanchez-Garcia M."/>
            <person name="Camarero S."/>
            <person name="Miyauchi S."/>
            <person name="Serrano A."/>
            <person name="Linde D."/>
            <person name="Babiker R."/>
            <person name="Drula E."/>
            <person name="Ayuso-Fernandez I."/>
            <person name="Pacheco R."/>
            <person name="Padilla G."/>
            <person name="Ferreira P."/>
            <person name="Barriuso J."/>
            <person name="Kellner H."/>
            <person name="Castanera R."/>
            <person name="Alfaro M."/>
            <person name="Ramirez L."/>
            <person name="Pisabarro A.G."/>
            <person name="Kuo A."/>
            <person name="Tritt A."/>
            <person name="Lipzen A."/>
            <person name="He G."/>
            <person name="Yan M."/>
            <person name="Ng V."/>
            <person name="Cullen D."/>
            <person name="Martin F."/>
            <person name="Rosso M.-N."/>
            <person name="Henrissat B."/>
            <person name="Hibbett D."/>
            <person name="Martinez A.T."/>
            <person name="Grigoriev I.V."/>
        </authorList>
    </citation>
    <scope>NUCLEOTIDE SEQUENCE</scope>
    <source>
        <strain evidence="2">CBS 247.69</strain>
    </source>
</reference>
<protein>
    <submittedName>
        <fullName evidence="2">Uncharacterized protein</fullName>
    </submittedName>
</protein>
<organism evidence="2 3">
    <name type="scientific">Collybia nuda</name>
    <dbReference type="NCBI Taxonomy" id="64659"/>
    <lineage>
        <taxon>Eukaryota</taxon>
        <taxon>Fungi</taxon>
        <taxon>Dikarya</taxon>
        <taxon>Basidiomycota</taxon>
        <taxon>Agaricomycotina</taxon>
        <taxon>Agaricomycetes</taxon>
        <taxon>Agaricomycetidae</taxon>
        <taxon>Agaricales</taxon>
        <taxon>Tricholomatineae</taxon>
        <taxon>Clitocybaceae</taxon>
        <taxon>Collybia</taxon>
    </lineage>
</organism>
<feature type="non-terminal residue" evidence="2">
    <location>
        <position position="1"/>
    </location>
</feature>
<feature type="compositionally biased region" description="Acidic residues" evidence="1">
    <location>
        <begin position="42"/>
        <end position="56"/>
    </location>
</feature>